<keyword evidence="4 9" id="KW-0812">Transmembrane</keyword>
<evidence type="ECO:0000256" key="4">
    <source>
        <dbReference type="ARBA" id="ARBA00022692"/>
    </source>
</evidence>
<evidence type="ECO:0000256" key="9">
    <source>
        <dbReference type="RuleBase" id="RU003376"/>
    </source>
</evidence>
<dbReference type="EMBL" id="JAYJJT010000001">
    <property type="protein sequence ID" value="MEB3048138.1"/>
    <property type="molecule type" value="Genomic_DNA"/>
</dbReference>
<evidence type="ECO:0000256" key="6">
    <source>
        <dbReference type="ARBA" id="ARBA00023136"/>
    </source>
</evidence>
<organism evidence="12 13">
    <name type="scientific">[Mycobacterium] zoologicum</name>
    <dbReference type="NCBI Taxonomy" id="2872311"/>
    <lineage>
        <taxon>Bacteria</taxon>
        <taxon>Bacillati</taxon>
        <taxon>Actinomycetota</taxon>
        <taxon>Actinomycetes</taxon>
        <taxon>Mycobacteriales</taxon>
        <taxon>Mycobacteriaceae</taxon>
        <taxon>Mycolicibacter</taxon>
    </lineage>
</organism>
<dbReference type="InterPro" id="IPR024791">
    <property type="entry name" value="Cyt_c/ubiquinol_Oxase_su3"/>
</dbReference>
<dbReference type="InterPro" id="IPR035973">
    <property type="entry name" value="Cyt_c_oxidase_su3-like_sf"/>
</dbReference>
<dbReference type="Pfam" id="PF00510">
    <property type="entry name" value="COX3"/>
    <property type="match status" value="1"/>
</dbReference>
<feature type="transmembrane region" description="Helical" evidence="10">
    <location>
        <begin position="27"/>
        <end position="48"/>
    </location>
</feature>
<reference evidence="12 13" key="1">
    <citation type="submission" date="2023-12" db="EMBL/GenBank/DDBJ databases">
        <title>Description of new species of Mycobacterium terrae complex isolated from sewage at the Sao Paulo Zoological Park Foundation in Brazil.</title>
        <authorList>
            <person name="Romagnoli C.L."/>
            <person name="Conceicao E.C."/>
            <person name="Machado E."/>
            <person name="Barreto L.B.P.F."/>
            <person name="Sharma A."/>
            <person name="Silva N.M."/>
            <person name="Marques L.E."/>
            <person name="Juliana M.A."/>
            <person name="Lourenco M.C.S."/>
            <person name="Digiampietri L.A."/>
            <person name="Suffys P.N."/>
            <person name="Viana-Niero C."/>
        </authorList>
    </citation>
    <scope>NUCLEOTIDE SEQUENCE [LARGE SCALE GENOMIC DNA]</scope>
    <source>
        <strain evidence="12 13">MYC123</strain>
    </source>
</reference>
<feature type="transmembrane region" description="Helical" evidence="10">
    <location>
        <begin position="63"/>
        <end position="83"/>
    </location>
</feature>
<dbReference type="Proteomes" id="UP001299046">
    <property type="component" value="Unassembled WGS sequence"/>
</dbReference>
<evidence type="ECO:0000256" key="7">
    <source>
        <dbReference type="ARBA" id="ARBA00031400"/>
    </source>
</evidence>
<protein>
    <recommendedName>
        <fullName evidence="3">Probable cytochrome c oxidase subunit 3</fullName>
    </recommendedName>
    <alternativeName>
        <fullName evidence="7">Cytochrome aa3 subunit 3</fullName>
    </alternativeName>
</protein>
<feature type="transmembrane region" description="Helical" evidence="10">
    <location>
        <begin position="95"/>
        <end position="117"/>
    </location>
</feature>
<comment type="catalytic activity">
    <reaction evidence="8">
        <text>4 Fe(II)-[cytochrome c] + O2 + 8 H(+)(in) = 4 Fe(III)-[cytochrome c] + 2 H2O + 4 H(+)(out)</text>
        <dbReference type="Rhea" id="RHEA:11436"/>
        <dbReference type="Rhea" id="RHEA-COMP:10350"/>
        <dbReference type="Rhea" id="RHEA-COMP:14399"/>
        <dbReference type="ChEBI" id="CHEBI:15377"/>
        <dbReference type="ChEBI" id="CHEBI:15378"/>
        <dbReference type="ChEBI" id="CHEBI:15379"/>
        <dbReference type="ChEBI" id="CHEBI:29033"/>
        <dbReference type="ChEBI" id="CHEBI:29034"/>
        <dbReference type="EC" id="7.1.1.9"/>
    </reaction>
</comment>
<sequence>MTDQATTTFHRTETRPRTTHLPGDGHMWFMVLGDLFIFGSYFLAYMVFRAKAPAEFLADQQHLNITLGVVNTVVLITSSWLIVQSVHATRAGNRSGAIGLIGAGMGCGALFAVIKVYEWTAEIQAGYTNSSTFFSFYYVLTGVHLFHVALGLLILGVVIRDLRNPRRGRVSMVEQGATYWHMVDLLWVVIFALLYVMR</sequence>
<evidence type="ECO:0000259" key="11">
    <source>
        <dbReference type="PROSITE" id="PS50253"/>
    </source>
</evidence>
<comment type="similarity">
    <text evidence="2 9">Belongs to the cytochrome c oxidase subunit 3 family.</text>
</comment>
<gene>
    <name evidence="12" type="ORF">KV112_00070</name>
</gene>
<dbReference type="SUPFAM" id="SSF81452">
    <property type="entry name" value="Cytochrome c oxidase subunit III-like"/>
    <property type="match status" value="1"/>
</dbReference>
<comment type="caution">
    <text evidence="12">The sequence shown here is derived from an EMBL/GenBank/DDBJ whole genome shotgun (WGS) entry which is preliminary data.</text>
</comment>
<evidence type="ECO:0000313" key="13">
    <source>
        <dbReference type="Proteomes" id="UP001299046"/>
    </source>
</evidence>
<dbReference type="PANTHER" id="PTHR11403">
    <property type="entry name" value="CYTOCHROME C OXIDASE SUBUNIT III"/>
    <property type="match status" value="1"/>
</dbReference>
<accession>A0ABU5YDL9</accession>
<evidence type="ECO:0000313" key="12">
    <source>
        <dbReference type="EMBL" id="MEB3048138.1"/>
    </source>
</evidence>
<feature type="transmembrane region" description="Helical" evidence="10">
    <location>
        <begin position="137"/>
        <end position="159"/>
    </location>
</feature>
<comment type="subcellular location">
    <subcellularLocation>
        <location evidence="9">Cell membrane</location>
        <topology evidence="9">Multi-pass membrane protein</topology>
    </subcellularLocation>
    <subcellularLocation>
        <location evidence="1">Membrane</location>
        <topology evidence="1">Multi-pass membrane protein</topology>
    </subcellularLocation>
</comment>
<evidence type="ECO:0000256" key="10">
    <source>
        <dbReference type="SAM" id="Phobius"/>
    </source>
</evidence>
<dbReference type="InterPro" id="IPR013833">
    <property type="entry name" value="Cyt_c_oxidase_su3_a-hlx"/>
</dbReference>
<evidence type="ECO:0000256" key="8">
    <source>
        <dbReference type="ARBA" id="ARBA00047816"/>
    </source>
</evidence>
<dbReference type="PANTHER" id="PTHR11403:SF6">
    <property type="entry name" value="NITRIC OXIDE REDUCTASE SUBUNIT E"/>
    <property type="match status" value="1"/>
</dbReference>
<feature type="domain" description="Heme-copper oxidase subunit III family profile" evidence="11">
    <location>
        <begin position="27"/>
        <end position="198"/>
    </location>
</feature>
<keyword evidence="6 10" id="KW-0472">Membrane</keyword>
<evidence type="ECO:0000256" key="5">
    <source>
        <dbReference type="ARBA" id="ARBA00022989"/>
    </source>
</evidence>
<dbReference type="RefSeq" id="WP_224862737.1">
    <property type="nucleotide sequence ID" value="NZ_JAYJJS010000003.1"/>
</dbReference>
<evidence type="ECO:0000256" key="3">
    <source>
        <dbReference type="ARBA" id="ARBA00022347"/>
    </source>
</evidence>
<dbReference type="PROSITE" id="PS50253">
    <property type="entry name" value="COX3"/>
    <property type="match status" value="1"/>
</dbReference>
<dbReference type="InterPro" id="IPR000298">
    <property type="entry name" value="Cyt_c_oxidase-like_su3"/>
</dbReference>
<feature type="transmembrane region" description="Helical" evidence="10">
    <location>
        <begin position="179"/>
        <end position="197"/>
    </location>
</feature>
<evidence type="ECO:0000256" key="2">
    <source>
        <dbReference type="ARBA" id="ARBA00010581"/>
    </source>
</evidence>
<evidence type="ECO:0000256" key="1">
    <source>
        <dbReference type="ARBA" id="ARBA00004141"/>
    </source>
</evidence>
<keyword evidence="5 10" id="KW-1133">Transmembrane helix</keyword>
<proteinExistence type="inferred from homology"/>
<dbReference type="Gene3D" id="1.20.120.80">
    <property type="entry name" value="Cytochrome c oxidase, subunit III, four-helix bundle"/>
    <property type="match status" value="1"/>
</dbReference>
<name>A0ABU5YDL9_9MYCO</name>
<keyword evidence="13" id="KW-1185">Reference proteome</keyword>